<name>A0A433DFW4_9FUNG</name>
<evidence type="ECO:0000313" key="1">
    <source>
        <dbReference type="EMBL" id="RUP49717.1"/>
    </source>
</evidence>
<organism evidence="1 2">
    <name type="scientific">Jimgerdemannia flammicorona</name>
    <dbReference type="NCBI Taxonomy" id="994334"/>
    <lineage>
        <taxon>Eukaryota</taxon>
        <taxon>Fungi</taxon>
        <taxon>Fungi incertae sedis</taxon>
        <taxon>Mucoromycota</taxon>
        <taxon>Mucoromycotina</taxon>
        <taxon>Endogonomycetes</taxon>
        <taxon>Endogonales</taxon>
        <taxon>Endogonaceae</taxon>
        <taxon>Jimgerdemannia</taxon>
    </lineage>
</organism>
<dbReference type="AlphaFoldDB" id="A0A433DFW4"/>
<gene>
    <name evidence="1" type="ORF">BC936DRAFT_141704</name>
</gene>
<keyword evidence="2" id="KW-1185">Reference proteome</keyword>
<evidence type="ECO:0000313" key="2">
    <source>
        <dbReference type="Proteomes" id="UP000268093"/>
    </source>
</evidence>
<comment type="caution">
    <text evidence="1">The sequence shown here is derived from an EMBL/GenBank/DDBJ whole genome shotgun (WGS) entry which is preliminary data.</text>
</comment>
<accession>A0A433DFW4</accession>
<dbReference type="Proteomes" id="UP000268093">
    <property type="component" value="Unassembled WGS sequence"/>
</dbReference>
<reference evidence="1 2" key="1">
    <citation type="journal article" date="2018" name="New Phytol.">
        <title>Phylogenomics of Endogonaceae and evolution of mycorrhizas within Mucoromycota.</title>
        <authorList>
            <person name="Chang Y."/>
            <person name="Desiro A."/>
            <person name="Na H."/>
            <person name="Sandor L."/>
            <person name="Lipzen A."/>
            <person name="Clum A."/>
            <person name="Barry K."/>
            <person name="Grigoriev I.V."/>
            <person name="Martin F.M."/>
            <person name="Stajich J.E."/>
            <person name="Smith M.E."/>
            <person name="Bonito G."/>
            <person name="Spatafora J.W."/>
        </authorList>
    </citation>
    <scope>NUCLEOTIDE SEQUENCE [LARGE SCALE GENOMIC DNA]</scope>
    <source>
        <strain evidence="1 2">GMNB39</strain>
    </source>
</reference>
<proteinExistence type="predicted"/>
<protein>
    <submittedName>
        <fullName evidence="1">Uncharacterized protein</fullName>
    </submittedName>
</protein>
<dbReference type="OrthoDB" id="2443690at2759"/>
<sequence>MGCPSMTVCWPSDDLLVRKISGMSSRGTSLIQRSYQGKETTLSGGGGRLCTVTQSTETVLQKSQFDVAEVNEIADVESVTTDAIHQPIPWEFEASAPSWLQKAFKEHQSLTSQIVPTASGESWMPRSQHCIYLVFCRKCIFLELNDIFSSALNVGRINDWTILEPAVERCLQNSCKECQKACFGARSIRRRLPSDTTPHVLVEEADYSDIDVGFVLDLLRFTCEMFVKGIPQRQNSERDIYIFTKAHIFSCLDGTFDRHLVSRDRRAEATDAPNNAEGFYLDWNSIFQLLTEAHSQKHDLGKE</sequence>
<dbReference type="EMBL" id="RBNI01002032">
    <property type="protein sequence ID" value="RUP49717.1"/>
    <property type="molecule type" value="Genomic_DNA"/>
</dbReference>